<dbReference type="eggNOG" id="KOG2100">
    <property type="taxonomic scope" value="Eukaryota"/>
</dbReference>
<proteinExistence type="inferred from homology"/>
<dbReference type="Gene3D" id="3.40.50.1820">
    <property type="entry name" value="alpha/beta hydrolase"/>
    <property type="match status" value="1"/>
</dbReference>
<evidence type="ECO:0000256" key="3">
    <source>
        <dbReference type="ARBA" id="ARBA00022801"/>
    </source>
</evidence>
<accession>G3JMU5</accession>
<dbReference type="InterPro" id="IPR029058">
    <property type="entry name" value="AB_hydrolase_fold"/>
</dbReference>
<evidence type="ECO:0000256" key="4">
    <source>
        <dbReference type="ARBA" id="ARBA00032829"/>
    </source>
</evidence>
<dbReference type="RefSeq" id="XP_006671750.1">
    <property type="nucleotide sequence ID" value="XM_006671687.1"/>
</dbReference>
<dbReference type="VEuPathDB" id="FungiDB:CCM_06546"/>
<dbReference type="SUPFAM" id="SSF82171">
    <property type="entry name" value="DPP6 N-terminal domain-like"/>
    <property type="match status" value="1"/>
</dbReference>
<comment type="similarity">
    <text evidence="1">Belongs to the peptidase S9C family.</text>
</comment>
<dbReference type="MEROPS" id="S09.012"/>
<dbReference type="HOGENOM" id="CLU_008615_0_1_1"/>
<dbReference type="Pfam" id="PF00326">
    <property type="entry name" value="Peptidase_S9"/>
    <property type="match status" value="1"/>
</dbReference>
<keyword evidence="3" id="KW-0378">Hydrolase</keyword>
<keyword evidence="7" id="KW-1185">Reference proteome</keyword>
<dbReference type="PANTHER" id="PTHR42776">
    <property type="entry name" value="SERINE PEPTIDASE S9 FAMILY MEMBER"/>
    <property type="match status" value="1"/>
</dbReference>
<gene>
    <name evidence="6" type="ORF">CCM_06546</name>
</gene>
<dbReference type="InterPro" id="IPR001375">
    <property type="entry name" value="Peptidase_S9_cat"/>
</dbReference>
<feature type="domain" description="Peptidase S9 prolyl oligopeptidase catalytic" evidence="5">
    <location>
        <begin position="489"/>
        <end position="701"/>
    </location>
</feature>
<dbReference type="EMBL" id="JH126403">
    <property type="protein sequence ID" value="EGX90127.1"/>
    <property type="molecule type" value="Genomic_DNA"/>
</dbReference>
<dbReference type="GO" id="GO:0006508">
    <property type="term" value="P:proteolysis"/>
    <property type="evidence" value="ECO:0007669"/>
    <property type="project" value="InterPro"/>
</dbReference>
<evidence type="ECO:0000256" key="2">
    <source>
        <dbReference type="ARBA" id="ARBA00022729"/>
    </source>
</evidence>
<keyword evidence="2" id="KW-0732">Signal</keyword>
<dbReference type="GeneID" id="18168560"/>
<evidence type="ECO:0000313" key="7">
    <source>
        <dbReference type="Proteomes" id="UP000001610"/>
    </source>
</evidence>
<evidence type="ECO:0000259" key="5">
    <source>
        <dbReference type="Pfam" id="PF00326"/>
    </source>
</evidence>
<evidence type="ECO:0000256" key="1">
    <source>
        <dbReference type="ARBA" id="ARBA00010040"/>
    </source>
</evidence>
<dbReference type="PANTHER" id="PTHR42776:SF13">
    <property type="entry name" value="DIPEPTIDYL-PEPTIDASE 5"/>
    <property type="match status" value="1"/>
</dbReference>
<dbReference type="OMA" id="AIWHDGI"/>
<protein>
    <recommendedName>
        <fullName evidence="4">Dipeptidyl-peptidase V</fullName>
    </recommendedName>
</protein>
<dbReference type="InParanoid" id="G3JMU5"/>
<dbReference type="GO" id="GO:0004252">
    <property type="term" value="F:serine-type endopeptidase activity"/>
    <property type="evidence" value="ECO:0007669"/>
    <property type="project" value="TreeGrafter"/>
</dbReference>
<dbReference type="Proteomes" id="UP000001610">
    <property type="component" value="Unassembled WGS sequence"/>
</dbReference>
<sequence length="715" mass="80231">MVVHHRLTAESLIETPKRSPVVPNYNGEYGLYTVSTHRIGCGTTKEVRVMHFEDNQSVQLTDDANVHDARWIPHTNDVVYLKSTENGRTEVFFARSFGKDHFKIAEFDAALSSLKLKALADGTVVFMVAGLSDHHGLLYNEKADQKPDSVFLKHARSEFVVDRTLQWNELYREQRYSLWYNVLRHTSSRRWELPEILHNLVSENTIEAPYGMYMSGPTPAVDNFDLADGGVAFIGRDLARTSPEQSENTYPYFVAIDSYTLPPAQKPQPIAVPPSLQGQASCMRLSPDGTTLGFLFAREGGDVEDRHLYLCPTSTLQSFNFFQLVSRTVPADDYNPPTRFDFAGDAYSCVFMSERCGRVVLSYLKLGEHRSPVTIFERGTAAAYYPLVHGDWSRLLVSSSSFIDCSLWQVVDVDAQRVVRTISSATRDGEKLGLHAEMVSELWFEGSESALMHAFVVRPAAFDVTKTYPWILSPHGGPEAAWTDGWKQQFHAAAWAEQGYVVILPNITGSTGFGTKFRDNVRGSWGGRPVEDLLQLMKHLETVPYLDQDKAVIIGASFGAYMISCLCSHEVVTKFCGAIWHDGIFSLPTWLLQTDQIVHDGSFGASTFPWIQPANLAQFDPARPDRLAQFRHAPPTLVTSGDRDYRSPTTEALAFFKTLRGQGAPAALLTFADEGHWITDREENALRWYRTAFAWAKSCVEGRIRRGDVDYSISE</sequence>
<name>G3JMU5_CORMM</name>
<dbReference type="KEGG" id="cmt:CCM_06546"/>
<evidence type="ECO:0000313" key="6">
    <source>
        <dbReference type="EMBL" id="EGX90127.1"/>
    </source>
</evidence>
<reference evidence="6 7" key="1">
    <citation type="journal article" date="2011" name="Genome Biol.">
        <title>Genome sequence of the insect pathogenic fungus Cordyceps militaris, a valued traditional Chinese medicine.</title>
        <authorList>
            <person name="Zheng P."/>
            <person name="Xia Y."/>
            <person name="Xiao G."/>
            <person name="Xiong C."/>
            <person name="Hu X."/>
            <person name="Zhang S."/>
            <person name="Zheng H."/>
            <person name="Huang Y."/>
            <person name="Zhou Y."/>
            <person name="Wang S."/>
            <person name="Zhao G.P."/>
            <person name="Liu X."/>
            <person name="St Leger R.J."/>
            <person name="Wang C."/>
        </authorList>
    </citation>
    <scope>NUCLEOTIDE SEQUENCE [LARGE SCALE GENOMIC DNA]</scope>
    <source>
        <strain evidence="6 7">CM01</strain>
    </source>
</reference>
<dbReference type="AlphaFoldDB" id="G3JMU5"/>
<organism evidence="6 7">
    <name type="scientific">Cordyceps militaris (strain CM01)</name>
    <name type="common">Caterpillar fungus</name>
    <dbReference type="NCBI Taxonomy" id="983644"/>
    <lineage>
        <taxon>Eukaryota</taxon>
        <taxon>Fungi</taxon>
        <taxon>Dikarya</taxon>
        <taxon>Ascomycota</taxon>
        <taxon>Pezizomycotina</taxon>
        <taxon>Sordariomycetes</taxon>
        <taxon>Hypocreomycetidae</taxon>
        <taxon>Hypocreales</taxon>
        <taxon>Cordycipitaceae</taxon>
        <taxon>Cordyceps</taxon>
    </lineage>
</organism>
<dbReference type="STRING" id="983644.G3JMU5"/>
<dbReference type="OrthoDB" id="416344at2759"/>
<dbReference type="SUPFAM" id="SSF53474">
    <property type="entry name" value="alpha/beta-Hydrolases"/>
    <property type="match status" value="1"/>
</dbReference>